<evidence type="ECO:0000313" key="2">
    <source>
        <dbReference type="Proteomes" id="UP000775877"/>
    </source>
</evidence>
<dbReference type="Gene3D" id="3.40.50.1010">
    <property type="entry name" value="5'-nuclease"/>
    <property type="match status" value="1"/>
</dbReference>
<evidence type="ECO:0008006" key="3">
    <source>
        <dbReference type="Google" id="ProtNLM"/>
    </source>
</evidence>
<dbReference type="InterPro" id="IPR029060">
    <property type="entry name" value="PIN-like_dom_sf"/>
</dbReference>
<name>A0A955IET6_9BACT</name>
<comment type="caution">
    <text evidence="1">The sequence shown here is derived from an EMBL/GenBank/DDBJ whole genome shotgun (WGS) entry which is preliminary data.</text>
</comment>
<dbReference type="EMBL" id="JAGQLJ010000003">
    <property type="protein sequence ID" value="MCA9380668.1"/>
    <property type="molecule type" value="Genomic_DNA"/>
</dbReference>
<proteinExistence type="predicted"/>
<dbReference type="SUPFAM" id="SSF47807">
    <property type="entry name" value="5' to 3' exonuclease, C-terminal subdomain"/>
    <property type="match status" value="1"/>
</dbReference>
<dbReference type="SUPFAM" id="SSF88723">
    <property type="entry name" value="PIN domain-like"/>
    <property type="match status" value="1"/>
</dbReference>
<dbReference type="AlphaFoldDB" id="A0A955IET6"/>
<dbReference type="Gene3D" id="1.10.150.20">
    <property type="entry name" value="5' to 3' exonuclease, C-terminal subdomain"/>
    <property type="match status" value="1"/>
</dbReference>
<organism evidence="1 2">
    <name type="scientific">Candidatus Dojkabacteria bacterium</name>
    <dbReference type="NCBI Taxonomy" id="2099670"/>
    <lineage>
        <taxon>Bacteria</taxon>
        <taxon>Candidatus Dojkabacteria</taxon>
    </lineage>
</organism>
<dbReference type="InterPro" id="IPR036279">
    <property type="entry name" value="5-3_exonuclease_C_sf"/>
</dbReference>
<reference evidence="1" key="1">
    <citation type="submission" date="2020-04" db="EMBL/GenBank/DDBJ databases">
        <authorList>
            <person name="Zhang T."/>
        </authorList>
    </citation>
    <scope>NUCLEOTIDE SEQUENCE</scope>
    <source>
        <strain evidence="1">HKST-UBA13</strain>
    </source>
</reference>
<accession>A0A955IET6</accession>
<dbReference type="Proteomes" id="UP000775877">
    <property type="component" value="Unassembled WGS sequence"/>
</dbReference>
<reference evidence="1" key="2">
    <citation type="journal article" date="2021" name="Microbiome">
        <title>Successional dynamics and alternative stable states in a saline activated sludge microbial community over 9 years.</title>
        <authorList>
            <person name="Wang Y."/>
            <person name="Ye J."/>
            <person name="Ju F."/>
            <person name="Liu L."/>
            <person name="Boyd J.A."/>
            <person name="Deng Y."/>
            <person name="Parks D.H."/>
            <person name="Jiang X."/>
            <person name="Yin X."/>
            <person name="Woodcroft B.J."/>
            <person name="Tyson G.W."/>
            <person name="Hugenholtz P."/>
            <person name="Polz M.F."/>
            <person name="Zhang T."/>
        </authorList>
    </citation>
    <scope>NUCLEOTIDE SEQUENCE</scope>
    <source>
        <strain evidence="1">HKST-UBA13</strain>
    </source>
</reference>
<protein>
    <recommendedName>
        <fullName evidence="3">5'-3' exonuclease domain-containing protein</fullName>
    </recommendedName>
</protein>
<sequence length="277" mass="32296">MIPLIDGDILLHELGWSGEFKDKESGEPTLMDFDFVADLLDKKITLICEEVDATKPPIIFVTNSNWIQENKNRFLNEVPEYKAVFRYKIAKTKPYKNTRSNLKPFHFYNVLMYLDAHYALQISEDGYEADDMMAIMQTANIDNTIICSRDKDLRMVEGWHYSWECGSQKAIGPHFTNKFGSLFYKGDKLIGYGNLFFYYQMLVGDNVDTIPGLPSFGEKKAFAELYSCKTDEEAFKHVKYLYLKTLGKEQAKEYFLEQANLLWMVREKGKPYEILYN</sequence>
<evidence type="ECO:0000313" key="1">
    <source>
        <dbReference type="EMBL" id="MCA9380668.1"/>
    </source>
</evidence>
<gene>
    <name evidence="1" type="ORF">KC678_00190</name>
</gene>